<keyword evidence="3" id="KW-1185">Reference proteome</keyword>
<dbReference type="PANTHER" id="PTHR47509">
    <property type="entry name" value="MCG1612"/>
    <property type="match status" value="1"/>
</dbReference>
<reference evidence="2" key="1">
    <citation type="submission" date="2025-08" db="UniProtKB">
        <authorList>
            <consortium name="Ensembl"/>
        </authorList>
    </citation>
    <scope>IDENTIFICATION</scope>
</reference>
<evidence type="ECO:0000256" key="1">
    <source>
        <dbReference type="SAM" id="MobiDB-lite"/>
    </source>
</evidence>
<evidence type="ECO:0000313" key="2">
    <source>
        <dbReference type="Ensembl" id="ENSSDAP00000023329.1"/>
    </source>
</evidence>
<accession>A0A8C9UUH2</accession>
<organism evidence="2 3">
    <name type="scientific">Spermophilus dauricus</name>
    <name type="common">Daurian ground squirrel</name>
    <dbReference type="NCBI Taxonomy" id="99837"/>
    <lineage>
        <taxon>Eukaryota</taxon>
        <taxon>Metazoa</taxon>
        <taxon>Chordata</taxon>
        <taxon>Craniata</taxon>
        <taxon>Vertebrata</taxon>
        <taxon>Euteleostomi</taxon>
        <taxon>Mammalia</taxon>
        <taxon>Eutheria</taxon>
        <taxon>Euarchontoglires</taxon>
        <taxon>Glires</taxon>
        <taxon>Rodentia</taxon>
        <taxon>Sciuromorpha</taxon>
        <taxon>Sciuridae</taxon>
        <taxon>Xerinae</taxon>
        <taxon>Marmotini</taxon>
        <taxon>Spermophilus</taxon>
    </lineage>
</organism>
<dbReference type="PANTHER" id="PTHR47509:SF1">
    <property type="entry name" value="RIKEN CDNA 4933402N03 GENE"/>
    <property type="match status" value="1"/>
</dbReference>
<sequence length="320" mass="36959">MEQLKFKFAGCPDGKTEDWTSGAQEKKTTEETSHKRNGKSVRILSRENWKVALQGSNASASLPSRIWSKFYKLDPRIAFGKYSPMEKEILRLGGIHTMAARRLLALKKEEEHKMLRELQLQSPDYIQVAHCKKHTSGKVRAPLERIESQLGFSWTRQPWASPGNSLEGHIFRLLGDLFLPYVERFRGSMFPSGGGLGPQAKDKAWKKGDSYDSYYHHDNIKEQNPTKRHEIKMNVIFKSEEPKKCIACHRHARQPFLTIRKLERCITGQTNRNRLSLAEFPGDLMLMTQDFLSQGTHPPLMRINPPLWKKKESQVLPHWL</sequence>
<dbReference type="Ensembl" id="ENSSDAT00000026700.1">
    <property type="protein sequence ID" value="ENSSDAP00000023329.1"/>
    <property type="gene ID" value="ENSSDAG00000021253.1"/>
</dbReference>
<dbReference type="InterPro" id="IPR040721">
    <property type="entry name" value="DUF5520"/>
</dbReference>
<dbReference type="Proteomes" id="UP000694422">
    <property type="component" value="Unplaced"/>
</dbReference>
<reference evidence="2" key="2">
    <citation type="submission" date="2025-09" db="UniProtKB">
        <authorList>
            <consortium name="Ensembl"/>
        </authorList>
    </citation>
    <scope>IDENTIFICATION</scope>
</reference>
<protein>
    <submittedName>
        <fullName evidence="2">Uncharacterized protein</fullName>
    </submittedName>
</protein>
<dbReference type="AlphaFoldDB" id="A0A8C9UUH2"/>
<feature type="region of interest" description="Disordered" evidence="1">
    <location>
        <begin position="16"/>
        <end position="39"/>
    </location>
</feature>
<dbReference type="Pfam" id="PF17658">
    <property type="entry name" value="DUF5520"/>
    <property type="match status" value="2"/>
</dbReference>
<proteinExistence type="predicted"/>
<name>A0A8C9UUH2_SPEDA</name>
<evidence type="ECO:0000313" key="3">
    <source>
        <dbReference type="Proteomes" id="UP000694422"/>
    </source>
</evidence>
<feature type="compositionally biased region" description="Basic and acidic residues" evidence="1">
    <location>
        <begin position="16"/>
        <end position="34"/>
    </location>
</feature>